<sequence length="73" mass="8150">MELKPVFSKHPYATMVTAVFLVSIVITTMYYFRLISGVPESRPKLDGLLTTTVILLVTTVVSWVTAFVMRPGD</sequence>
<dbReference type="EMBL" id="JBHUDO010000004">
    <property type="protein sequence ID" value="MFD1648083.1"/>
    <property type="molecule type" value="Genomic_DNA"/>
</dbReference>
<keyword evidence="1" id="KW-1133">Transmembrane helix</keyword>
<feature type="transmembrane region" description="Helical" evidence="1">
    <location>
        <begin position="12"/>
        <end position="32"/>
    </location>
</feature>
<reference evidence="2 3" key="1">
    <citation type="journal article" date="2019" name="Int. J. Syst. Evol. Microbiol.">
        <title>The Global Catalogue of Microorganisms (GCM) 10K type strain sequencing project: providing services to taxonomists for standard genome sequencing and annotation.</title>
        <authorList>
            <consortium name="The Broad Institute Genomics Platform"/>
            <consortium name="The Broad Institute Genome Sequencing Center for Infectious Disease"/>
            <person name="Wu L."/>
            <person name="Ma J."/>
        </authorList>
    </citation>
    <scope>NUCLEOTIDE SEQUENCE [LARGE SCALE GENOMIC DNA]</scope>
    <source>
        <strain evidence="2 3">CGMCC 1.10390</strain>
    </source>
</reference>
<comment type="caution">
    <text evidence="2">The sequence shown here is derived from an EMBL/GenBank/DDBJ whole genome shotgun (WGS) entry which is preliminary data.</text>
</comment>
<keyword evidence="1" id="KW-0812">Transmembrane</keyword>
<keyword evidence="3" id="KW-1185">Reference proteome</keyword>
<evidence type="ECO:0000313" key="2">
    <source>
        <dbReference type="EMBL" id="MFD1648083.1"/>
    </source>
</evidence>
<keyword evidence="1" id="KW-0472">Membrane</keyword>
<accession>A0ABD6DSK5</accession>
<evidence type="ECO:0000313" key="3">
    <source>
        <dbReference type="Proteomes" id="UP001597034"/>
    </source>
</evidence>
<dbReference type="RefSeq" id="WP_256401446.1">
    <property type="nucleotide sequence ID" value="NZ_JANHJR010000004.1"/>
</dbReference>
<name>A0ABD6DSK5_9EURY</name>
<feature type="transmembrane region" description="Helical" evidence="1">
    <location>
        <begin position="47"/>
        <end position="69"/>
    </location>
</feature>
<proteinExistence type="predicted"/>
<protein>
    <submittedName>
        <fullName evidence="2">Uncharacterized protein</fullName>
    </submittedName>
</protein>
<dbReference type="Proteomes" id="UP001597034">
    <property type="component" value="Unassembled WGS sequence"/>
</dbReference>
<dbReference type="AlphaFoldDB" id="A0ABD6DSK5"/>
<organism evidence="2 3">
    <name type="scientific">Haloarchaeobius litoreus</name>
    <dbReference type="NCBI Taxonomy" id="755306"/>
    <lineage>
        <taxon>Archaea</taxon>
        <taxon>Methanobacteriati</taxon>
        <taxon>Methanobacteriota</taxon>
        <taxon>Stenosarchaea group</taxon>
        <taxon>Halobacteria</taxon>
        <taxon>Halobacteriales</taxon>
        <taxon>Halorubellaceae</taxon>
        <taxon>Haloarchaeobius</taxon>
    </lineage>
</organism>
<evidence type="ECO:0000256" key="1">
    <source>
        <dbReference type="SAM" id="Phobius"/>
    </source>
</evidence>
<gene>
    <name evidence="2" type="ORF">ACFSBL_20575</name>
</gene>